<dbReference type="PIRSF" id="PIRSF036428">
    <property type="entry name" value="CobL"/>
    <property type="match status" value="1"/>
</dbReference>
<dbReference type="InterPro" id="IPR000878">
    <property type="entry name" value="4pyrrol_Mease"/>
</dbReference>
<feature type="domain" description="Tetrapyrrole methylase" evidence="10">
    <location>
        <begin position="6"/>
        <end position="179"/>
    </location>
</feature>
<keyword evidence="8" id="KW-0949">S-adenosyl-L-methionine</keyword>
<evidence type="ECO:0000256" key="3">
    <source>
        <dbReference type="ARBA" id="ARBA00004953"/>
    </source>
</evidence>
<keyword evidence="5" id="KW-0169">Cobalamin biosynthesis</keyword>
<dbReference type="PANTHER" id="PTHR43182:SF1">
    <property type="entry name" value="COBALT-PRECORRIN-7 C(5)-METHYLTRANSFERASE"/>
    <property type="match status" value="1"/>
</dbReference>
<dbReference type="InterPro" id="IPR012818">
    <property type="entry name" value="CbiE"/>
</dbReference>
<evidence type="ECO:0000256" key="1">
    <source>
        <dbReference type="ARBA" id="ARBA00000142"/>
    </source>
</evidence>
<protein>
    <recommendedName>
        <fullName evidence="4">tRNA (guanine(46)-N(7))-methyltransferase</fullName>
        <ecNumber evidence="4">2.1.1.33</ecNumber>
    </recommendedName>
</protein>
<organism evidence="11 12">
    <name type="scientific">Euhalothece natronophila Z-M001</name>
    <dbReference type="NCBI Taxonomy" id="522448"/>
    <lineage>
        <taxon>Bacteria</taxon>
        <taxon>Bacillati</taxon>
        <taxon>Cyanobacteriota</taxon>
        <taxon>Cyanophyceae</taxon>
        <taxon>Oscillatoriophycideae</taxon>
        <taxon>Chroococcales</taxon>
        <taxon>Halothecacae</taxon>
        <taxon>Halothece cluster</taxon>
        <taxon>Euhalothece</taxon>
    </lineage>
</organism>
<dbReference type="Gene3D" id="3.40.50.150">
    <property type="entry name" value="Vaccinia Virus protein VP39"/>
    <property type="match status" value="1"/>
</dbReference>
<accession>A0A5B8NKM2</accession>
<evidence type="ECO:0000313" key="11">
    <source>
        <dbReference type="EMBL" id="QDZ39061.1"/>
    </source>
</evidence>
<dbReference type="Gene3D" id="3.30.950.10">
    <property type="entry name" value="Methyltransferase, Cobalt-precorrin-4 Transmethylase, Domain 2"/>
    <property type="match status" value="1"/>
</dbReference>
<dbReference type="KEGG" id="enn:FRE64_03400"/>
<comment type="catalytic activity">
    <reaction evidence="1">
        <text>guanosine(46) in tRNA + S-adenosyl-L-methionine = N(7)-methylguanosine(46) in tRNA + S-adenosyl-L-homocysteine</text>
        <dbReference type="Rhea" id="RHEA:42708"/>
        <dbReference type="Rhea" id="RHEA-COMP:10188"/>
        <dbReference type="Rhea" id="RHEA-COMP:10189"/>
        <dbReference type="ChEBI" id="CHEBI:57856"/>
        <dbReference type="ChEBI" id="CHEBI:59789"/>
        <dbReference type="ChEBI" id="CHEBI:74269"/>
        <dbReference type="ChEBI" id="CHEBI:74480"/>
        <dbReference type="EC" id="2.1.1.33"/>
    </reaction>
</comment>
<dbReference type="SUPFAM" id="SSF53335">
    <property type="entry name" value="S-adenosyl-L-methionine-dependent methyltransferases"/>
    <property type="match status" value="1"/>
</dbReference>
<evidence type="ECO:0000313" key="12">
    <source>
        <dbReference type="Proteomes" id="UP000318453"/>
    </source>
</evidence>
<gene>
    <name evidence="11" type="primary">cbiE</name>
    <name evidence="11" type="ORF">FRE64_03400</name>
</gene>
<keyword evidence="7 11" id="KW-0808">Transferase</keyword>
<evidence type="ECO:0000256" key="2">
    <source>
        <dbReference type="ARBA" id="ARBA00003015"/>
    </source>
</evidence>
<comment type="function">
    <text evidence="2">Catalyzes the formation of N(7)-methylguanine at position 46 (m7G46) in tRNA.</text>
</comment>
<dbReference type="GO" id="GO:0008276">
    <property type="term" value="F:protein methyltransferase activity"/>
    <property type="evidence" value="ECO:0007669"/>
    <property type="project" value="InterPro"/>
</dbReference>
<proteinExistence type="predicted"/>
<dbReference type="GO" id="GO:0009236">
    <property type="term" value="P:cobalamin biosynthetic process"/>
    <property type="evidence" value="ECO:0007669"/>
    <property type="project" value="UniProtKB-UniPathway"/>
</dbReference>
<dbReference type="UniPathway" id="UPA00148"/>
<dbReference type="InterPro" id="IPR035996">
    <property type="entry name" value="4pyrrol_Methylase_sf"/>
</dbReference>
<reference evidence="11" key="1">
    <citation type="submission" date="2019-08" db="EMBL/GenBank/DDBJ databases">
        <title>Carotenoids and Carotenoid Binding Proteins in the Halophilic Cyanobacterium Euhalothece sp. ZM00.</title>
        <authorList>
            <person name="Cho S.M."/>
            <person name="Song J.Y."/>
            <person name="Park Y.-I."/>
        </authorList>
    </citation>
    <scope>NUCLEOTIDE SEQUENCE [LARGE SCALE GENOMIC DNA]</scope>
    <source>
        <strain evidence="11">Z-M001</strain>
    </source>
</reference>
<keyword evidence="6 11" id="KW-0489">Methyltransferase</keyword>
<comment type="pathway">
    <text evidence="3">Cofactor biosynthesis; adenosylcobalamin biosynthesis.</text>
</comment>
<dbReference type="RefSeq" id="WP_146294670.1">
    <property type="nucleotide sequence ID" value="NZ_CP042326.1"/>
</dbReference>
<dbReference type="Pfam" id="PF00590">
    <property type="entry name" value="TP_methylase"/>
    <property type="match status" value="1"/>
</dbReference>
<evidence type="ECO:0000256" key="9">
    <source>
        <dbReference type="ARBA" id="ARBA00022694"/>
    </source>
</evidence>
<dbReference type="InterPro" id="IPR014777">
    <property type="entry name" value="4pyrrole_Mease_sub1"/>
</dbReference>
<dbReference type="PANTHER" id="PTHR43182">
    <property type="entry name" value="COBALT-PRECORRIN-6B C(15)-METHYLTRANSFERASE (DECARBOXYLATING)"/>
    <property type="match status" value="1"/>
</dbReference>
<dbReference type="NCBIfam" id="TIGR02467">
    <property type="entry name" value="CbiE"/>
    <property type="match status" value="1"/>
</dbReference>
<name>A0A5B8NKM2_9CHRO</name>
<dbReference type="AlphaFoldDB" id="A0A5B8NKM2"/>
<evidence type="ECO:0000256" key="4">
    <source>
        <dbReference type="ARBA" id="ARBA00011977"/>
    </source>
</evidence>
<dbReference type="InterPro" id="IPR006365">
    <property type="entry name" value="Cbl_synth_CobL"/>
</dbReference>
<dbReference type="SUPFAM" id="SSF53790">
    <property type="entry name" value="Tetrapyrrole methylase"/>
    <property type="match status" value="1"/>
</dbReference>
<dbReference type="Pfam" id="PF02390">
    <property type="entry name" value="Methyltransf_4"/>
    <property type="match status" value="1"/>
</dbReference>
<dbReference type="InterPro" id="IPR014776">
    <property type="entry name" value="4pyrrole_Mease_sub2"/>
</dbReference>
<dbReference type="CDD" id="cd02440">
    <property type="entry name" value="AdoMet_MTases"/>
    <property type="match status" value="1"/>
</dbReference>
<dbReference type="InterPro" id="IPR050714">
    <property type="entry name" value="Cobalamin_biosynth_MTase"/>
</dbReference>
<evidence type="ECO:0000256" key="7">
    <source>
        <dbReference type="ARBA" id="ARBA00022679"/>
    </source>
</evidence>
<keyword evidence="9" id="KW-0819">tRNA processing</keyword>
<dbReference type="Proteomes" id="UP000318453">
    <property type="component" value="Chromosome"/>
</dbReference>
<dbReference type="InterPro" id="IPR029063">
    <property type="entry name" value="SAM-dependent_MTases_sf"/>
</dbReference>
<sequence>MALLINVVGIGLDGEAGLTEKVRGIIDQATVLVGSERQLSYFSQTSARKIQLGNFQETIAQIKTDLNSQEKIVILTSGDPLFFGLGRFLLEHFFPQQLAFYPHLSSLQLAFNRIKIPWQDATLISAHGRNTEALIKAIQRGDKKIGILTDSQNTPSAIAQLITALDLAFSYQLWVCENLEGTEEQCQCFDLETVKSLDFSPLNVVILIRQPSAIPNPETLPKLGLSDETFLSFPDRPGLMTKREIRPLILAELALKPNQIIWDIGAGTGSVAIEIARLFPTSQVYAIEKTAMGVSLIQENCQRLQVNNVSAIAGNAPTILPDSPPPQRIFIGGTGGNLTAILDHCETKLASDGIIVFALATLEHLEEARNWLKKHGWRDRALQIQISRSLPIANLTRFSPLNPVTLLTGWHS</sequence>
<evidence type="ECO:0000256" key="8">
    <source>
        <dbReference type="ARBA" id="ARBA00022691"/>
    </source>
</evidence>
<dbReference type="EC" id="2.1.1.33" evidence="4"/>
<dbReference type="Gene3D" id="3.40.1010.10">
    <property type="entry name" value="Cobalt-precorrin-4 Transmethylase, Domain 1"/>
    <property type="match status" value="1"/>
</dbReference>
<dbReference type="NCBIfam" id="TIGR02469">
    <property type="entry name" value="CbiT"/>
    <property type="match status" value="1"/>
</dbReference>
<keyword evidence="12" id="KW-1185">Reference proteome</keyword>
<dbReference type="CDD" id="cd11644">
    <property type="entry name" value="Precorrin-6Y-MT"/>
    <property type="match status" value="1"/>
</dbReference>
<dbReference type="OrthoDB" id="9780707at2"/>
<dbReference type="InterPro" id="IPR003358">
    <property type="entry name" value="tRNA_(Gua-N-7)_MeTrfase_Trmb"/>
</dbReference>
<evidence type="ECO:0000256" key="5">
    <source>
        <dbReference type="ARBA" id="ARBA00022573"/>
    </source>
</evidence>
<evidence type="ECO:0000256" key="6">
    <source>
        <dbReference type="ARBA" id="ARBA00022603"/>
    </source>
</evidence>
<dbReference type="EMBL" id="CP042326">
    <property type="protein sequence ID" value="QDZ39061.1"/>
    <property type="molecule type" value="Genomic_DNA"/>
</dbReference>
<evidence type="ECO:0000259" key="10">
    <source>
        <dbReference type="Pfam" id="PF00590"/>
    </source>
</evidence>
<dbReference type="InterPro" id="IPR014008">
    <property type="entry name" value="Cbl_synth_MTase_CbiT"/>
</dbReference>
<dbReference type="GO" id="GO:0008176">
    <property type="term" value="F:tRNA (guanine(46)-N7)-methyltransferase activity"/>
    <property type="evidence" value="ECO:0007669"/>
    <property type="project" value="UniProtKB-EC"/>
</dbReference>